<keyword evidence="2" id="KW-1185">Reference proteome</keyword>
<reference evidence="1" key="1">
    <citation type="submission" date="2023-08" db="EMBL/GenBank/DDBJ databases">
        <title>A de novo genome assembly of Solanum verrucosum Schlechtendal, a Mexican diploid species geographically isolated from the other diploid A-genome species in potato relatives.</title>
        <authorList>
            <person name="Hosaka K."/>
        </authorList>
    </citation>
    <scope>NUCLEOTIDE SEQUENCE</scope>
    <source>
        <tissue evidence="1">Young leaves</tissue>
    </source>
</reference>
<dbReference type="EMBL" id="CP133618">
    <property type="protein sequence ID" value="WMV37134.1"/>
    <property type="molecule type" value="Genomic_DNA"/>
</dbReference>
<dbReference type="AlphaFoldDB" id="A0AAF0TYF4"/>
<evidence type="ECO:0000313" key="1">
    <source>
        <dbReference type="EMBL" id="WMV37134.1"/>
    </source>
</evidence>
<organism evidence="1 2">
    <name type="scientific">Solanum verrucosum</name>
    <dbReference type="NCBI Taxonomy" id="315347"/>
    <lineage>
        <taxon>Eukaryota</taxon>
        <taxon>Viridiplantae</taxon>
        <taxon>Streptophyta</taxon>
        <taxon>Embryophyta</taxon>
        <taxon>Tracheophyta</taxon>
        <taxon>Spermatophyta</taxon>
        <taxon>Magnoliopsida</taxon>
        <taxon>eudicotyledons</taxon>
        <taxon>Gunneridae</taxon>
        <taxon>Pentapetalae</taxon>
        <taxon>asterids</taxon>
        <taxon>lamiids</taxon>
        <taxon>Solanales</taxon>
        <taxon>Solanaceae</taxon>
        <taxon>Solanoideae</taxon>
        <taxon>Solaneae</taxon>
        <taxon>Solanum</taxon>
    </lineage>
</organism>
<sequence>MVYAFQNDASKKSPSEKELECEVEALQALVDPLAKEVIHAEFRLPPSDWIHAWYSLIYYRTRVVKFQFPNELVIEWKCSNSTPRDISIDLLRDTLPISIPIYRMAPPELKELKDQLKDLSDKGFIRSSISP</sequence>
<dbReference type="PANTHER" id="PTHR15503:SF45">
    <property type="entry name" value="RNA-DIRECTED DNA POLYMERASE HOMOLOG"/>
    <property type="match status" value="1"/>
</dbReference>
<dbReference type="Gene3D" id="3.10.10.10">
    <property type="entry name" value="HIV Type 1 Reverse Transcriptase, subunit A, domain 1"/>
    <property type="match status" value="1"/>
</dbReference>
<dbReference type="InterPro" id="IPR043502">
    <property type="entry name" value="DNA/RNA_pol_sf"/>
</dbReference>
<dbReference type="Proteomes" id="UP001234989">
    <property type="component" value="Chromosome 7"/>
</dbReference>
<proteinExistence type="predicted"/>
<protein>
    <submittedName>
        <fullName evidence="1">Uncharacterized protein</fullName>
    </submittedName>
</protein>
<dbReference type="SUPFAM" id="SSF56672">
    <property type="entry name" value="DNA/RNA polymerases"/>
    <property type="match status" value="1"/>
</dbReference>
<dbReference type="PANTHER" id="PTHR15503">
    <property type="entry name" value="LDOC1 RELATED"/>
    <property type="match status" value="1"/>
</dbReference>
<accession>A0AAF0TYF4</accession>
<dbReference type="InterPro" id="IPR032567">
    <property type="entry name" value="RTL1-rel"/>
</dbReference>
<gene>
    <name evidence="1" type="ORF">MTR67_030519</name>
</gene>
<evidence type="ECO:0000313" key="2">
    <source>
        <dbReference type="Proteomes" id="UP001234989"/>
    </source>
</evidence>
<name>A0AAF0TYF4_SOLVR</name>